<dbReference type="EC" id="6.3.3.2" evidence="4"/>
<dbReference type="Proteomes" id="UP001320603">
    <property type="component" value="Chromosome"/>
</dbReference>
<keyword evidence="4" id="KW-0460">Magnesium</keyword>
<comment type="cofactor">
    <cofactor evidence="4">
        <name>Mg(2+)</name>
        <dbReference type="ChEBI" id="CHEBI:18420"/>
    </cofactor>
</comment>
<protein>
    <recommendedName>
        <fullName evidence="4">5-formyltetrahydrofolate cyclo-ligase</fullName>
        <ecNumber evidence="4">6.3.3.2</ecNumber>
    </recommendedName>
</protein>
<keyword evidence="5" id="KW-0436">Ligase</keyword>
<reference evidence="5 6" key="1">
    <citation type="submission" date="2024-02" db="EMBL/GenBank/DDBJ databases">
        <title>Whole genome sequencing of Parabacteroides sp. AD58.</title>
        <authorList>
            <person name="Chaplin A.V."/>
            <person name="Pikina A.P."/>
            <person name="Sokolova S.R."/>
            <person name="Korostin D.O."/>
            <person name="Efimov B.A."/>
        </authorList>
    </citation>
    <scope>NUCLEOTIDE SEQUENCE [LARGE SCALE GENOMIC DNA]</scope>
    <source>
        <strain evidence="5 6">AD58</strain>
    </source>
</reference>
<dbReference type="InterPro" id="IPR024185">
    <property type="entry name" value="FTHF_cligase-like_sf"/>
</dbReference>
<accession>A0ABZ2IPF3</accession>
<evidence type="ECO:0000256" key="1">
    <source>
        <dbReference type="ARBA" id="ARBA00010638"/>
    </source>
</evidence>
<keyword evidence="4" id="KW-0479">Metal-binding</keyword>
<comment type="similarity">
    <text evidence="1 4">Belongs to the 5-formyltetrahydrofolate cyclo-ligase family.</text>
</comment>
<dbReference type="PIRSF" id="PIRSF006806">
    <property type="entry name" value="FTHF_cligase"/>
    <property type="match status" value="1"/>
</dbReference>
<dbReference type="InterPro" id="IPR037171">
    <property type="entry name" value="NagB/RpiA_transferase-like"/>
</dbReference>
<keyword evidence="6" id="KW-1185">Reference proteome</keyword>
<comment type="catalytic activity">
    <reaction evidence="4">
        <text>(6S)-5-formyl-5,6,7,8-tetrahydrofolate + ATP = (6R)-5,10-methenyltetrahydrofolate + ADP + phosphate</text>
        <dbReference type="Rhea" id="RHEA:10488"/>
        <dbReference type="ChEBI" id="CHEBI:30616"/>
        <dbReference type="ChEBI" id="CHEBI:43474"/>
        <dbReference type="ChEBI" id="CHEBI:57455"/>
        <dbReference type="ChEBI" id="CHEBI:57457"/>
        <dbReference type="ChEBI" id="CHEBI:456216"/>
        <dbReference type="EC" id="6.3.3.2"/>
    </reaction>
</comment>
<evidence type="ECO:0000313" key="6">
    <source>
        <dbReference type="Proteomes" id="UP001320603"/>
    </source>
</evidence>
<evidence type="ECO:0000256" key="2">
    <source>
        <dbReference type="ARBA" id="ARBA00022741"/>
    </source>
</evidence>
<dbReference type="Gene3D" id="3.40.50.10420">
    <property type="entry name" value="NagB/RpiA/CoA transferase-like"/>
    <property type="match status" value="1"/>
</dbReference>
<dbReference type="EMBL" id="CP146284">
    <property type="protein sequence ID" value="WWV67890.1"/>
    <property type="molecule type" value="Genomic_DNA"/>
</dbReference>
<sequence>MHEEKQQLRHEIARQKKLYSPEQLQDWSDQLMSLLEQTELFRQAHAVACYHALPGEVQTAAFLERWYRKKRLALPVVQGNDLLLLPYTGPDSVKKGAFGIIEPIVTPQSVSIEKEIDLIIVPGVAFDRRLNRMGRGRGFYDRLLSTLSVPKIGIGYSFQLRDQIPVEDFDKKMDLVITEREIIG</sequence>
<dbReference type="NCBIfam" id="TIGR02727">
    <property type="entry name" value="MTHFS_bact"/>
    <property type="match status" value="1"/>
</dbReference>
<dbReference type="PANTHER" id="PTHR23407">
    <property type="entry name" value="ATPASE INHIBITOR/5-FORMYLTETRAHYDROFOLATE CYCLO-LIGASE"/>
    <property type="match status" value="1"/>
</dbReference>
<dbReference type="InterPro" id="IPR002698">
    <property type="entry name" value="FTHF_cligase"/>
</dbReference>
<dbReference type="RefSeq" id="WP_251968685.1">
    <property type="nucleotide sequence ID" value="NZ_CP146284.1"/>
</dbReference>
<evidence type="ECO:0000256" key="4">
    <source>
        <dbReference type="RuleBase" id="RU361279"/>
    </source>
</evidence>
<organism evidence="5 6">
    <name type="scientific">Parabacteroides absconsus</name>
    <dbReference type="NCBI Taxonomy" id="2951805"/>
    <lineage>
        <taxon>Bacteria</taxon>
        <taxon>Pseudomonadati</taxon>
        <taxon>Bacteroidota</taxon>
        <taxon>Bacteroidia</taxon>
        <taxon>Bacteroidales</taxon>
        <taxon>Tannerellaceae</taxon>
        <taxon>Parabacteroides</taxon>
    </lineage>
</organism>
<keyword evidence="3 4" id="KW-0067">ATP-binding</keyword>
<dbReference type="GO" id="GO:0030272">
    <property type="term" value="F:5-formyltetrahydrofolate cyclo-ligase activity"/>
    <property type="evidence" value="ECO:0007669"/>
    <property type="project" value="UniProtKB-EC"/>
</dbReference>
<proteinExistence type="inferred from homology"/>
<dbReference type="SUPFAM" id="SSF100950">
    <property type="entry name" value="NagB/RpiA/CoA transferase-like"/>
    <property type="match status" value="1"/>
</dbReference>
<dbReference type="PANTHER" id="PTHR23407:SF1">
    <property type="entry name" value="5-FORMYLTETRAHYDROFOLATE CYCLO-LIGASE"/>
    <property type="match status" value="1"/>
</dbReference>
<gene>
    <name evidence="5" type="ORF">NEE14_008080</name>
</gene>
<evidence type="ECO:0000313" key="5">
    <source>
        <dbReference type="EMBL" id="WWV67890.1"/>
    </source>
</evidence>
<evidence type="ECO:0000256" key="3">
    <source>
        <dbReference type="ARBA" id="ARBA00022840"/>
    </source>
</evidence>
<dbReference type="Pfam" id="PF01812">
    <property type="entry name" value="5-FTHF_cyc-lig"/>
    <property type="match status" value="1"/>
</dbReference>
<keyword evidence="2 4" id="KW-0547">Nucleotide-binding</keyword>
<name>A0ABZ2IPF3_9BACT</name>